<gene>
    <name evidence="2" type="ORF">H920_10309</name>
</gene>
<proteinExistence type="predicted"/>
<organism evidence="2 3">
    <name type="scientific">Fukomys damarensis</name>
    <name type="common">Damaraland mole rat</name>
    <name type="synonym">Cryptomys damarensis</name>
    <dbReference type="NCBI Taxonomy" id="885580"/>
    <lineage>
        <taxon>Eukaryota</taxon>
        <taxon>Metazoa</taxon>
        <taxon>Chordata</taxon>
        <taxon>Craniata</taxon>
        <taxon>Vertebrata</taxon>
        <taxon>Euteleostomi</taxon>
        <taxon>Mammalia</taxon>
        <taxon>Eutheria</taxon>
        <taxon>Euarchontoglires</taxon>
        <taxon>Glires</taxon>
        <taxon>Rodentia</taxon>
        <taxon>Hystricomorpha</taxon>
        <taxon>Bathyergidae</taxon>
        <taxon>Fukomys</taxon>
    </lineage>
</organism>
<evidence type="ECO:0000256" key="1">
    <source>
        <dbReference type="SAM" id="MobiDB-lite"/>
    </source>
</evidence>
<keyword evidence="3" id="KW-1185">Reference proteome</keyword>
<dbReference type="OrthoDB" id="9451709at2759"/>
<dbReference type="PANTHER" id="PTHR42155">
    <property type="entry name" value="CATION CHANNEL SPERM-ASSOCIATED PROTEIN SUBUNIT ZETA"/>
    <property type="match status" value="1"/>
</dbReference>
<dbReference type="eggNOG" id="ENOG502RU31">
    <property type="taxonomic scope" value="Eukaryota"/>
</dbReference>
<dbReference type="InterPro" id="IPR039019">
    <property type="entry name" value="CATSPERZ"/>
</dbReference>
<sequence length="231" mass="26302">MLDGGSAPFPLMEREPPPPRPAGSAWVRWGRTMEEEPFKAPPDHQSPGQVSRPNGLPNGCTRATPSQPHLSMQLSEVRGSSGQEGGGTVFEACEWDSQRGLQEDVDKSISLRDKDRFKSEDLDQHTLLELEPPRSRSLGNHLVEVASESEIRKESLSSAWEHADFQLYLAEQQKKLPLPLRELMETEALEILTKALKSYRSKIGENHFLTKELQRRVEELQRRRRLLWTSQ</sequence>
<dbReference type="GO" id="GO:0048240">
    <property type="term" value="P:sperm capacitation"/>
    <property type="evidence" value="ECO:0007669"/>
    <property type="project" value="InterPro"/>
</dbReference>
<name>A0A091DD63_FUKDA</name>
<dbReference type="InterPro" id="IPR011990">
    <property type="entry name" value="TPR-like_helical_dom_sf"/>
</dbReference>
<dbReference type="GO" id="GO:0036128">
    <property type="term" value="C:CatSper complex"/>
    <property type="evidence" value="ECO:0007669"/>
    <property type="project" value="InterPro"/>
</dbReference>
<feature type="compositionally biased region" description="Polar residues" evidence="1">
    <location>
        <begin position="61"/>
        <end position="81"/>
    </location>
</feature>
<reference evidence="2 3" key="1">
    <citation type="submission" date="2013-11" db="EMBL/GenBank/DDBJ databases">
        <title>The Damaraland mole rat (Fukomys damarensis) genome and evolution of African mole rats.</title>
        <authorList>
            <person name="Gladyshev V.N."/>
            <person name="Fang X."/>
        </authorList>
    </citation>
    <scope>NUCLEOTIDE SEQUENCE [LARGE SCALE GENOMIC DNA]</scope>
    <source>
        <tissue evidence="2">Liver</tissue>
    </source>
</reference>
<feature type="region of interest" description="Disordered" evidence="1">
    <location>
        <begin position="1"/>
        <end position="88"/>
    </location>
</feature>
<protein>
    <recommendedName>
        <fullName evidence="4">Testis-expressed sequence 40 protein</fullName>
    </recommendedName>
</protein>
<dbReference type="PANTHER" id="PTHR42155:SF1">
    <property type="entry name" value="CATION CHANNEL SPERM-ASSOCIATED AUXILIARY SUBUNIT ZETA"/>
    <property type="match status" value="1"/>
</dbReference>
<evidence type="ECO:0008006" key="4">
    <source>
        <dbReference type="Google" id="ProtNLM"/>
    </source>
</evidence>
<accession>A0A091DD63</accession>
<evidence type="ECO:0000313" key="2">
    <source>
        <dbReference type="EMBL" id="KFO28448.1"/>
    </source>
</evidence>
<dbReference type="EMBL" id="KN122776">
    <property type="protein sequence ID" value="KFO28448.1"/>
    <property type="molecule type" value="Genomic_DNA"/>
</dbReference>
<dbReference type="Proteomes" id="UP000028990">
    <property type="component" value="Unassembled WGS sequence"/>
</dbReference>
<feature type="compositionally biased region" description="Basic and acidic residues" evidence="1">
    <location>
        <begin position="31"/>
        <end position="42"/>
    </location>
</feature>
<dbReference type="AlphaFoldDB" id="A0A091DD63"/>
<dbReference type="Gene3D" id="1.25.40.10">
    <property type="entry name" value="Tetratricopeptide repeat domain"/>
    <property type="match status" value="1"/>
</dbReference>
<dbReference type="GO" id="GO:0097228">
    <property type="term" value="C:sperm principal piece"/>
    <property type="evidence" value="ECO:0007669"/>
    <property type="project" value="TreeGrafter"/>
</dbReference>
<dbReference type="GO" id="GO:0030317">
    <property type="term" value="P:flagellated sperm motility"/>
    <property type="evidence" value="ECO:0007669"/>
    <property type="project" value="InterPro"/>
</dbReference>
<evidence type="ECO:0000313" key="3">
    <source>
        <dbReference type="Proteomes" id="UP000028990"/>
    </source>
</evidence>